<evidence type="ECO:0000313" key="2">
    <source>
        <dbReference type="EMBL" id="OUM84337.1"/>
    </source>
</evidence>
<dbReference type="EMBL" id="LZRT01000134">
    <property type="protein sequence ID" value="OUM84337.1"/>
    <property type="molecule type" value="Genomic_DNA"/>
</dbReference>
<evidence type="ECO:0000313" key="3">
    <source>
        <dbReference type="Proteomes" id="UP000196475"/>
    </source>
</evidence>
<protein>
    <submittedName>
        <fullName evidence="2">Uncharacterized protein</fullName>
    </submittedName>
</protein>
<proteinExistence type="predicted"/>
<accession>A0A1Y3PDT4</accession>
<evidence type="ECO:0000256" key="1">
    <source>
        <dbReference type="SAM" id="Phobius"/>
    </source>
</evidence>
<sequence>MHESVACPPKSDKIINLEDYLDDAGKFEGDNLAFHFLNFIITILLLLIVFLFFIGCLYFLGKFLRWIIHK</sequence>
<keyword evidence="1" id="KW-1133">Transmembrane helix</keyword>
<reference evidence="3" key="1">
    <citation type="submission" date="2016-06" db="EMBL/GenBank/DDBJ databases">
        <authorList>
            <person name="Nascimento L."/>
            <person name="Pereira R.V."/>
            <person name="Martins L.F."/>
            <person name="Quaggio R.B."/>
            <person name="Silva A.M."/>
            <person name="Setubal J.C."/>
        </authorList>
    </citation>
    <scope>NUCLEOTIDE SEQUENCE [LARGE SCALE GENOMIC DNA]</scope>
</reference>
<keyword evidence="1" id="KW-0472">Membrane</keyword>
<organism evidence="2 3">
    <name type="scientific">Bacillus thermozeamaize</name>
    <dbReference type="NCBI Taxonomy" id="230954"/>
    <lineage>
        <taxon>Bacteria</taxon>
        <taxon>Bacillati</taxon>
        <taxon>Bacillota</taxon>
        <taxon>Bacilli</taxon>
        <taxon>Bacillales</taxon>
        <taxon>Bacillaceae</taxon>
        <taxon>Bacillus</taxon>
    </lineage>
</organism>
<dbReference type="Proteomes" id="UP000196475">
    <property type="component" value="Unassembled WGS sequence"/>
</dbReference>
<feature type="transmembrane region" description="Helical" evidence="1">
    <location>
        <begin position="36"/>
        <end position="60"/>
    </location>
</feature>
<dbReference type="AlphaFoldDB" id="A0A1Y3PDT4"/>
<name>A0A1Y3PDT4_9BACI</name>
<comment type="caution">
    <text evidence="2">The sequence shown here is derived from an EMBL/GenBank/DDBJ whole genome shotgun (WGS) entry which is preliminary data.</text>
</comment>
<keyword evidence="1" id="KW-0812">Transmembrane</keyword>
<gene>
    <name evidence="2" type="ORF">BAA01_04685</name>
</gene>